<dbReference type="PANTHER" id="PTHR43434:SF1">
    <property type="entry name" value="PHOSPHOGLYCOLATE PHOSPHATASE"/>
    <property type="match status" value="1"/>
</dbReference>
<dbReference type="InterPro" id="IPR036412">
    <property type="entry name" value="HAD-like_sf"/>
</dbReference>
<protein>
    <submittedName>
        <fullName evidence="2">Phosphoglycolate phosphatase</fullName>
    </submittedName>
</protein>
<name>A0A1I0QS37_9EURY</name>
<dbReference type="AlphaFoldDB" id="A0A1I0QS37"/>
<organism evidence="2 3">
    <name type="scientific">Halobacterium jilantaiense</name>
    <dbReference type="NCBI Taxonomy" id="355548"/>
    <lineage>
        <taxon>Archaea</taxon>
        <taxon>Methanobacteriati</taxon>
        <taxon>Methanobacteriota</taxon>
        <taxon>Stenosarchaea group</taxon>
        <taxon>Halobacteria</taxon>
        <taxon>Halobacteriales</taxon>
        <taxon>Halobacteriaceae</taxon>
        <taxon>Halobacterium</taxon>
    </lineage>
</organism>
<proteinExistence type="inferred from homology"/>
<keyword evidence="3" id="KW-1185">Reference proteome</keyword>
<accession>A0A1I0QS37</accession>
<dbReference type="NCBIfam" id="TIGR01549">
    <property type="entry name" value="HAD-SF-IA-v1"/>
    <property type="match status" value="1"/>
</dbReference>
<comment type="similarity">
    <text evidence="1">Belongs to the HAD-like hydrolase superfamily.</text>
</comment>
<dbReference type="InterPro" id="IPR050155">
    <property type="entry name" value="HAD-like_hydrolase_sf"/>
</dbReference>
<dbReference type="Pfam" id="PF13419">
    <property type="entry name" value="HAD_2"/>
    <property type="match status" value="1"/>
</dbReference>
<dbReference type="SFLD" id="SFLDG01129">
    <property type="entry name" value="C1.5:_HAD__Beta-PGM__Phosphata"/>
    <property type="match status" value="1"/>
</dbReference>
<sequence length="172" mass="18515">MTEDYDAVVYDLDGTLVRLDVDWQAVEREVGAILREAGVDPDDHDTWGLLTAAEDAGVGDDVHGLIADHELDGAETGPLLATADELPLDVPVGVCSLNAEVACRRALDRHDLSEWVAVVAGRDSVPARKPDPRALEWVADKLGVDVENVLFVGDSASDEETAERAGADFRWV</sequence>
<dbReference type="InterPro" id="IPR023214">
    <property type="entry name" value="HAD_sf"/>
</dbReference>
<dbReference type="GO" id="GO:0008967">
    <property type="term" value="F:phosphoglycolate phosphatase activity"/>
    <property type="evidence" value="ECO:0007669"/>
    <property type="project" value="TreeGrafter"/>
</dbReference>
<dbReference type="RefSeq" id="WP_089670130.1">
    <property type="nucleotide sequence ID" value="NZ_FOJA01000001.1"/>
</dbReference>
<dbReference type="InterPro" id="IPR041492">
    <property type="entry name" value="HAD_2"/>
</dbReference>
<dbReference type="GO" id="GO:0006281">
    <property type="term" value="P:DNA repair"/>
    <property type="evidence" value="ECO:0007669"/>
    <property type="project" value="TreeGrafter"/>
</dbReference>
<dbReference type="OrthoDB" id="212720at2157"/>
<dbReference type="Proteomes" id="UP000198518">
    <property type="component" value="Unassembled WGS sequence"/>
</dbReference>
<evidence type="ECO:0000313" key="3">
    <source>
        <dbReference type="Proteomes" id="UP000198518"/>
    </source>
</evidence>
<dbReference type="SUPFAM" id="SSF56784">
    <property type="entry name" value="HAD-like"/>
    <property type="match status" value="1"/>
</dbReference>
<dbReference type="Gene3D" id="3.40.50.1000">
    <property type="entry name" value="HAD superfamily/HAD-like"/>
    <property type="match status" value="1"/>
</dbReference>
<dbReference type="InterPro" id="IPR006439">
    <property type="entry name" value="HAD-SF_hydro_IA"/>
</dbReference>
<dbReference type="SFLD" id="SFLDS00003">
    <property type="entry name" value="Haloacid_Dehalogenase"/>
    <property type="match status" value="1"/>
</dbReference>
<evidence type="ECO:0000256" key="1">
    <source>
        <dbReference type="ARBA" id="ARBA00007958"/>
    </source>
</evidence>
<reference evidence="2 3" key="1">
    <citation type="submission" date="2016-10" db="EMBL/GenBank/DDBJ databases">
        <authorList>
            <person name="de Groot N.N."/>
        </authorList>
    </citation>
    <scope>NUCLEOTIDE SEQUENCE [LARGE SCALE GENOMIC DNA]</scope>
    <source>
        <strain evidence="2 3">CGMCC 1.5337</strain>
    </source>
</reference>
<dbReference type="PANTHER" id="PTHR43434">
    <property type="entry name" value="PHOSPHOGLYCOLATE PHOSPHATASE"/>
    <property type="match status" value="1"/>
</dbReference>
<dbReference type="STRING" id="355548.SAMN04487945_2852"/>
<dbReference type="EMBL" id="FOJA01000001">
    <property type="protein sequence ID" value="SEW29708.1"/>
    <property type="molecule type" value="Genomic_DNA"/>
</dbReference>
<evidence type="ECO:0000313" key="2">
    <source>
        <dbReference type="EMBL" id="SEW29708.1"/>
    </source>
</evidence>
<gene>
    <name evidence="2" type="ORF">SAMN04487945_2852</name>
</gene>